<evidence type="ECO:0000313" key="3">
    <source>
        <dbReference type="Proteomes" id="UP001470230"/>
    </source>
</evidence>
<evidence type="ECO:0000256" key="1">
    <source>
        <dbReference type="SAM" id="MobiDB-lite"/>
    </source>
</evidence>
<organism evidence="2 3">
    <name type="scientific">Tritrichomonas musculus</name>
    <dbReference type="NCBI Taxonomy" id="1915356"/>
    <lineage>
        <taxon>Eukaryota</taxon>
        <taxon>Metamonada</taxon>
        <taxon>Parabasalia</taxon>
        <taxon>Tritrichomonadida</taxon>
        <taxon>Tritrichomonadidae</taxon>
        <taxon>Tritrichomonas</taxon>
    </lineage>
</organism>
<comment type="caution">
    <text evidence="2">The sequence shown here is derived from an EMBL/GenBank/DDBJ whole genome shotgun (WGS) entry which is preliminary data.</text>
</comment>
<proteinExistence type="predicted"/>
<protein>
    <submittedName>
        <fullName evidence="2">Uncharacterized protein</fullName>
    </submittedName>
</protein>
<evidence type="ECO:0000313" key="2">
    <source>
        <dbReference type="EMBL" id="KAK8885058.1"/>
    </source>
</evidence>
<keyword evidence="3" id="KW-1185">Reference proteome</keyword>
<feature type="region of interest" description="Disordered" evidence="1">
    <location>
        <begin position="1"/>
        <end position="32"/>
    </location>
</feature>
<gene>
    <name evidence="2" type="ORF">M9Y10_044186</name>
</gene>
<sequence length="522" mass="59893">MSDPRDKSSDLYTDDPIIVFDQNEDDSEGNSQTPIGFGFRQPSFVRLHGVPIPKGFGSLADFKAEKLPVKVERFIDKATPTANNNPTAQSIRELLRRRNAQKWEEMGYDPNIIEKSLGRRTSHTVFVQNKPNFTIKNPSNSFANIDSLKILNGKPKGSTLEPVSEENKVTNTTNNRKKLTRSLSSGKTLPSIEMPNNSQSLFHTELFKGCNSNFSSDDDDDEEIVVEEDIVDNSNIPPNLRPFITHNQDTFTYRALEGENLKDLQESAKELILNDLDYYLEVAIDNGLFSEICYLQVIIENLKKDNNTQSIQEMSELDYRIYETSIDIEDYMKLWKQEELKIISEKNKNMQILDRRFADVSSKVKQQSQISSIFSGTENKDQTAFNNYDSQAQMQKLSKLYQTEKMAIINNYNSKMNSLNSQKEQALSSLSQRLLLLKRQKEELLNEQQKNNSQSDLLKPKAASSRQNPPYFACKQFTVPFKMNIIQEDPKFLVHRQGLRPRTPGGPIIYKPKTQKYTDTNF</sequence>
<feature type="region of interest" description="Disordered" evidence="1">
    <location>
        <begin position="446"/>
        <end position="466"/>
    </location>
</feature>
<name>A0ABR2K2E5_9EUKA</name>
<accession>A0ABR2K2E5</accession>
<reference evidence="2 3" key="1">
    <citation type="submission" date="2024-04" db="EMBL/GenBank/DDBJ databases">
        <title>Tritrichomonas musculus Genome.</title>
        <authorList>
            <person name="Alves-Ferreira E."/>
            <person name="Grigg M."/>
            <person name="Lorenzi H."/>
            <person name="Galac M."/>
        </authorList>
    </citation>
    <scope>NUCLEOTIDE SEQUENCE [LARGE SCALE GENOMIC DNA]</scope>
    <source>
        <strain evidence="2 3">EAF2021</strain>
    </source>
</reference>
<feature type="region of interest" description="Disordered" evidence="1">
    <location>
        <begin position="498"/>
        <end position="522"/>
    </location>
</feature>
<dbReference type="Proteomes" id="UP001470230">
    <property type="component" value="Unassembled WGS sequence"/>
</dbReference>
<dbReference type="EMBL" id="JAPFFF010000008">
    <property type="protein sequence ID" value="KAK8885058.1"/>
    <property type="molecule type" value="Genomic_DNA"/>
</dbReference>
<feature type="compositionally biased region" description="Low complexity" evidence="1">
    <location>
        <begin position="446"/>
        <end position="455"/>
    </location>
</feature>